<dbReference type="EMBL" id="CAFBMB010000154">
    <property type="protein sequence ID" value="CAB4909840.1"/>
    <property type="molecule type" value="Genomic_DNA"/>
</dbReference>
<protein>
    <submittedName>
        <fullName evidence="1">Unannotated protein</fullName>
    </submittedName>
</protein>
<reference evidence="1" key="1">
    <citation type="submission" date="2020-05" db="EMBL/GenBank/DDBJ databases">
        <authorList>
            <person name="Chiriac C."/>
            <person name="Salcher M."/>
            <person name="Ghai R."/>
            <person name="Kavagutti S V."/>
        </authorList>
    </citation>
    <scope>NUCLEOTIDE SEQUENCE</scope>
</reference>
<dbReference type="AlphaFoldDB" id="A0A6J7H072"/>
<gene>
    <name evidence="1" type="ORF">UFOPK3516_01425</name>
</gene>
<proteinExistence type="predicted"/>
<organism evidence="1">
    <name type="scientific">freshwater metagenome</name>
    <dbReference type="NCBI Taxonomy" id="449393"/>
    <lineage>
        <taxon>unclassified sequences</taxon>
        <taxon>metagenomes</taxon>
        <taxon>ecological metagenomes</taxon>
    </lineage>
</organism>
<name>A0A6J7H072_9ZZZZ</name>
<evidence type="ECO:0000313" key="1">
    <source>
        <dbReference type="EMBL" id="CAB4909840.1"/>
    </source>
</evidence>
<sequence length="156" mass="15607">MTATRKIMMLALAGALTVGGVPVLTACSPQQALQGAVENAIEDATGVDVNVDGGTMPEGFPAEVPVISGEITSSGSLGTGADRAWSVVVKVSDPTTSYEDAKGKLLAAGFNADFDATADGASTGMFSNAQYSVVVATTGTGSDNNVSYVVTQVVTP</sequence>
<accession>A0A6J7H072</accession>
<dbReference type="PROSITE" id="PS51257">
    <property type="entry name" value="PROKAR_LIPOPROTEIN"/>
    <property type="match status" value="1"/>
</dbReference>